<dbReference type="Gene3D" id="3.40.190.10">
    <property type="entry name" value="Periplasmic binding protein-like II"/>
    <property type="match status" value="2"/>
</dbReference>
<gene>
    <name evidence="6" type="ordered locus">Hoch_0997</name>
</gene>
<dbReference type="PANTHER" id="PTHR30118:SF15">
    <property type="entry name" value="TRANSCRIPTIONAL REGULATORY PROTEIN"/>
    <property type="match status" value="1"/>
</dbReference>
<dbReference type="Pfam" id="PF03466">
    <property type="entry name" value="LysR_substrate"/>
    <property type="match status" value="1"/>
</dbReference>
<dbReference type="InterPro" id="IPR036388">
    <property type="entry name" value="WH-like_DNA-bd_sf"/>
</dbReference>
<dbReference type="EMBL" id="CP001804">
    <property type="protein sequence ID" value="ACY13598.1"/>
    <property type="molecule type" value="Genomic_DNA"/>
</dbReference>
<evidence type="ECO:0000259" key="5">
    <source>
        <dbReference type="PROSITE" id="PS50931"/>
    </source>
</evidence>
<dbReference type="InterPro" id="IPR000847">
    <property type="entry name" value="LysR_HTH_N"/>
</dbReference>
<comment type="similarity">
    <text evidence="1">Belongs to the LysR transcriptional regulatory family.</text>
</comment>
<dbReference type="Gene3D" id="1.10.10.10">
    <property type="entry name" value="Winged helix-like DNA-binding domain superfamily/Winged helix DNA-binding domain"/>
    <property type="match status" value="1"/>
</dbReference>
<organism evidence="6 7">
    <name type="scientific">Haliangium ochraceum (strain DSM 14365 / JCM 11303 / SMP-2)</name>
    <dbReference type="NCBI Taxonomy" id="502025"/>
    <lineage>
        <taxon>Bacteria</taxon>
        <taxon>Pseudomonadati</taxon>
        <taxon>Myxococcota</taxon>
        <taxon>Polyangia</taxon>
        <taxon>Haliangiales</taxon>
        <taxon>Kofleriaceae</taxon>
        <taxon>Haliangium</taxon>
    </lineage>
</organism>
<evidence type="ECO:0000313" key="7">
    <source>
        <dbReference type="Proteomes" id="UP000001880"/>
    </source>
</evidence>
<sequence>MAAMRNLHAVDMNLLVALDALLTTRSVTRAAGLAGLSPSAMSRVLGRLRDLFEDELLVRVGHELLPTARAQQVQPRLRVLLRDTEQLLSPPATSASEFEGRLTVLLTEHLAKLVLPSLLVCVREEAPRLALDVRHPGPYPESALQQGDAVLWVDVTYEPDPSLQAVALFAEPYLSVVRCEHPLVGTPVGLDDWVAYPHVSVSVRGWGRSDVDIMLERAGRTRHVALTVHAFALVADVVVCGDYVSTMPARLAQRLVDERHTVLTPPIELPPLSIYACWHRRSDTDPRAAWIRQKVLELFAGT</sequence>
<dbReference type="SUPFAM" id="SSF46785">
    <property type="entry name" value="Winged helix' DNA-binding domain"/>
    <property type="match status" value="1"/>
</dbReference>
<dbReference type="InterPro" id="IPR036390">
    <property type="entry name" value="WH_DNA-bd_sf"/>
</dbReference>
<keyword evidence="2" id="KW-0805">Transcription regulation</keyword>
<keyword evidence="7" id="KW-1185">Reference proteome</keyword>
<dbReference type="GO" id="GO:0003677">
    <property type="term" value="F:DNA binding"/>
    <property type="evidence" value="ECO:0007669"/>
    <property type="project" value="UniProtKB-KW"/>
</dbReference>
<accession>D0LQN8</accession>
<dbReference type="Pfam" id="PF00126">
    <property type="entry name" value="HTH_1"/>
    <property type="match status" value="1"/>
</dbReference>
<dbReference type="InterPro" id="IPR037402">
    <property type="entry name" value="YidZ_PBP2"/>
</dbReference>
<evidence type="ECO:0000313" key="6">
    <source>
        <dbReference type="EMBL" id="ACY13598.1"/>
    </source>
</evidence>
<evidence type="ECO:0000256" key="3">
    <source>
        <dbReference type="ARBA" id="ARBA00023125"/>
    </source>
</evidence>
<reference evidence="6 7" key="1">
    <citation type="journal article" date="2010" name="Stand. Genomic Sci.">
        <title>Complete genome sequence of Haliangium ochraceum type strain (SMP-2).</title>
        <authorList>
            <consortium name="US DOE Joint Genome Institute (JGI-PGF)"/>
            <person name="Ivanova N."/>
            <person name="Daum C."/>
            <person name="Lang E."/>
            <person name="Abt B."/>
            <person name="Kopitz M."/>
            <person name="Saunders E."/>
            <person name="Lapidus A."/>
            <person name="Lucas S."/>
            <person name="Glavina Del Rio T."/>
            <person name="Nolan M."/>
            <person name="Tice H."/>
            <person name="Copeland A."/>
            <person name="Cheng J.F."/>
            <person name="Chen F."/>
            <person name="Bruce D."/>
            <person name="Goodwin L."/>
            <person name="Pitluck S."/>
            <person name="Mavromatis K."/>
            <person name="Pati A."/>
            <person name="Mikhailova N."/>
            <person name="Chen A."/>
            <person name="Palaniappan K."/>
            <person name="Land M."/>
            <person name="Hauser L."/>
            <person name="Chang Y.J."/>
            <person name="Jeffries C.D."/>
            <person name="Detter J.C."/>
            <person name="Brettin T."/>
            <person name="Rohde M."/>
            <person name="Goker M."/>
            <person name="Bristow J."/>
            <person name="Markowitz V."/>
            <person name="Eisen J.A."/>
            <person name="Hugenholtz P."/>
            <person name="Kyrpides N.C."/>
            <person name="Klenk H.P."/>
        </authorList>
    </citation>
    <scope>NUCLEOTIDE SEQUENCE [LARGE SCALE GENOMIC DNA]</scope>
    <source>
        <strain evidence="7">DSM 14365 / CIP 107738 / JCM 11303 / AJ 13395 / SMP-2</strain>
    </source>
</reference>
<proteinExistence type="inferred from homology"/>
<name>D0LQN8_HALO1</name>
<keyword evidence="4" id="KW-0804">Transcription</keyword>
<dbReference type="PANTHER" id="PTHR30118">
    <property type="entry name" value="HTH-TYPE TRANSCRIPTIONAL REGULATOR LEUO-RELATED"/>
    <property type="match status" value="1"/>
</dbReference>
<dbReference type="InterPro" id="IPR050389">
    <property type="entry name" value="LysR-type_TF"/>
</dbReference>
<dbReference type="OrthoDB" id="109788at2"/>
<dbReference type="InterPro" id="IPR005119">
    <property type="entry name" value="LysR_subst-bd"/>
</dbReference>
<dbReference type="AlphaFoldDB" id="D0LQN8"/>
<protein>
    <submittedName>
        <fullName evidence="6">Transcriptional regulator, LysR family</fullName>
    </submittedName>
</protein>
<dbReference type="HOGENOM" id="CLU_039613_39_3_7"/>
<dbReference type="eggNOG" id="COG0583">
    <property type="taxonomic scope" value="Bacteria"/>
</dbReference>
<dbReference type="CDD" id="cd08417">
    <property type="entry name" value="PBP2_Nitroaromatics_like"/>
    <property type="match status" value="1"/>
</dbReference>
<evidence type="ECO:0000256" key="2">
    <source>
        <dbReference type="ARBA" id="ARBA00023015"/>
    </source>
</evidence>
<evidence type="ECO:0000256" key="1">
    <source>
        <dbReference type="ARBA" id="ARBA00009437"/>
    </source>
</evidence>
<dbReference type="SUPFAM" id="SSF53850">
    <property type="entry name" value="Periplasmic binding protein-like II"/>
    <property type="match status" value="1"/>
</dbReference>
<dbReference type="GO" id="GO:0003700">
    <property type="term" value="F:DNA-binding transcription factor activity"/>
    <property type="evidence" value="ECO:0007669"/>
    <property type="project" value="InterPro"/>
</dbReference>
<keyword evidence="3" id="KW-0238">DNA-binding</keyword>
<feature type="domain" description="HTH lysR-type" evidence="5">
    <location>
        <begin position="10"/>
        <end position="67"/>
    </location>
</feature>
<dbReference type="Proteomes" id="UP000001880">
    <property type="component" value="Chromosome"/>
</dbReference>
<dbReference type="KEGG" id="hoh:Hoch_0997"/>
<evidence type="ECO:0000256" key="4">
    <source>
        <dbReference type="ARBA" id="ARBA00023163"/>
    </source>
</evidence>
<dbReference type="PROSITE" id="PS50931">
    <property type="entry name" value="HTH_LYSR"/>
    <property type="match status" value="1"/>
</dbReference>